<feature type="compositionally biased region" description="Low complexity" evidence="3">
    <location>
        <begin position="1"/>
        <end position="42"/>
    </location>
</feature>
<evidence type="ECO:0000256" key="1">
    <source>
        <dbReference type="ARBA" id="ARBA00022723"/>
    </source>
</evidence>
<reference evidence="5 6" key="1">
    <citation type="journal article" date="2018" name="Mol. Biol. Evol.">
        <title>Broad Genomic Sampling Reveals a Smut Pathogenic Ancestry of the Fungal Clade Ustilaginomycotina.</title>
        <authorList>
            <person name="Kijpornyongpan T."/>
            <person name="Mondo S.J."/>
            <person name="Barry K."/>
            <person name="Sandor L."/>
            <person name="Lee J."/>
            <person name="Lipzen A."/>
            <person name="Pangilinan J."/>
            <person name="LaButti K."/>
            <person name="Hainaut M."/>
            <person name="Henrissat B."/>
            <person name="Grigoriev I.V."/>
            <person name="Spatafora J.W."/>
            <person name="Aime M.C."/>
        </authorList>
    </citation>
    <scope>NUCLEOTIDE SEQUENCE [LARGE SCALE GENOMIC DNA]</scope>
    <source>
        <strain evidence="5 6">MCA 4186</strain>
    </source>
</reference>
<protein>
    <recommendedName>
        <fullName evidence="4">Zn(2)-C6 fungal-type domain-containing protein</fullName>
    </recommendedName>
</protein>
<dbReference type="GO" id="GO:0008270">
    <property type="term" value="F:zinc ion binding"/>
    <property type="evidence" value="ECO:0007669"/>
    <property type="project" value="InterPro"/>
</dbReference>
<evidence type="ECO:0000256" key="2">
    <source>
        <dbReference type="ARBA" id="ARBA00023242"/>
    </source>
</evidence>
<feature type="region of interest" description="Disordered" evidence="3">
    <location>
        <begin position="835"/>
        <end position="857"/>
    </location>
</feature>
<dbReference type="InterPro" id="IPR007219">
    <property type="entry name" value="XnlR_reg_dom"/>
</dbReference>
<dbReference type="OrthoDB" id="3363917at2759"/>
<dbReference type="InterPro" id="IPR001138">
    <property type="entry name" value="Zn2Cys6_DnaBD"/>
</dbReference>
<feature type="domain" description="Zn(2)-C6 fungal-type" evidence="4">
    <location>
        <begin position="77"/>
        <end position="116"/>
    </location>
</feature>
<keyword evidence="1" id="KW-0479">Metal-binding</keyword>
<feature type="region of interest" description="Disordered" evidence="3">
    <location>
        <begin position="1"/>
        <end position="53"/>
    </location>
</feature>
<dbReference type="EMBL" id="KZ819305">
    <property type="protein sequence ID" value="PWN95259.1"/>
    <property type="molecule type" value="Genomic_DNA"/>
</dbReference>
<dbReference type="RefSeq" id="XP_025595538.1">
    <property type="nucleotide sequence ID" value="XM_025745526.1"/>
</dbReference>
<dbReference type="Pfam" id="PF04082">
    <property type="entry name" value="Fungal_trans"/>
    <property type="match status" value="1"/>
</dbReference>
<dbReference type="CDD" id="cd00067">
    <property type="entry name" value="GAL4"/>
    <property type="match status" value="1"/>
</dbReference>
<dbReference type="GeneID" id="37273070"/>
<name>A0A316Z129_9BASI</name>
<feature type="compositionally biased region" description="Low complexity" evidence="3">
    <location>
        <begin position="150"/>
        <end position="161"/>
    </location>
</feature>
<accession>A0A316Z129</accession>
<keyword evidence="2" id="KW-0539">Nucleus</keyword>
<gene>
    <name evidence="5" type="ORF">FA09DRAFT_362917</name>
</gene>
<keyword evidence="6" id="KW-1185">Reference proteome</keyword>
<evidence type="ECO:0000256" key="3">
    <source>
        <dbReference type="SAM" id="MobiDB-lite"/>
    </source>
</evidence>
<dbReference type="STRING" id="58919.A0A316Z129"/>
<evidence type="ECO:0000313" key="5">
    <source>
        <dbReference type="EMBL" id="PWN95259.1"/>
    </source>
</evidence>
<dbReference type="Gene3D" id="4.10.240.10">
    <property type="entry name" value="Zn(2)-C6 fungal-type DNA-binding domain"/>
    <property type="match status" value="1"/>
</dbReference>
<dbReference type="PANTHER" id="PTHR31668:SF30">
    <property type="entry name" value="ZN(II)2CYS6 TRANSCRIPTION FACTOR (EUROFUNG)"/>
    <property type="match status" value="1"/>
</dbReference>
<dbReference type="GO" id="GO:0003677">
    <property type="term" value="F:DNA binding"/>
    <property type="evidence" value="ECO:0007669"/>
    <property type="project" value="InterPro"/>
</dbReference>
<dbReference type="GO" id="GO:0006351">
    <property type="term" value="P:DNA-templated transcription"/>
    <property type="evidence" value="ECO:0007669"/>
    <property type="project" value="InterPro"/>
</dbReference>
<feature type="compositionally biased region" description="Polar residues" evidence="3">
    <location>
        <begin position="648"/>
        <end position="658"/>
    </location>
</feature>
<evidence type="ECO:0000313" key="6">
    <source>
        <dbReference type="Proteomes" id="UP000245946"/>
    </source>
</evidence>
<feature type="region of interest" description="Disordered" evidence="3">
    <location>
        <begin position="587"/>
        <end position="618"/>
    </location>
</feature>
<dbReference type="Proteomes" id="UP000245946">
    <property type="component" value="Unassembled WGS sequence"/>
</dbReference>
<dbReference type="GO" id="GO:0000981">
    <property type="term" value="F:DNA-binding transcription factor activity, RNA polymerase II-specific"/>
    <property type="evidence" value="ECO:0007669"/>
    <property type="project" value="InterPro"/>
</dbReference>
<dbReference type="InterPro" id="IPR036864">
    <property type="entry name" value="Zn2-C6_fun-type_DNA-bd_sf"/>
</dbReference>
<feature type="compositionally biased region" description="Polar residues" evidence="3">
    <location>
        <begin position="587"/>
        <end position="602"/>
    </location>
</feature>
<dbReference type="CDD" id="cd12148">
    <property type="entry name" value="fungal_TF_MHR"/>
    <property type="match status" value="1"/>
</dbReference>
<organism evidence="5 6">
    <name type="scientific">Tilletiopsis washingtonensis</name>
    <dbReference type="NCBI Taxonomy" id="58919"/>
    <lineage>
        <taxon>Eukaryota</taxon>
        <taxon>Fungi</taxon>
        <taxon>Dikarya</taxon>
        <taxon>Basidiomycota</taxon>
        <taxon>Ustilaginomycotina</taxon>
        <taxon>Exobasidiomycetes</taxon>
        <taxon>Entylomatales</taxon>
        <taxon>Entylomatales incertae sedis</taxon>
        <taxon>Tilletiopsis</taxon>
    </lineage>
</organism>
<sequence length="857" mass="92146">MIKVAAPAASASASPRGAAAAPVSRSMDAAPAHPAAAAEAAPSRTFSGPPKPEVTASGHIIVYDALGQPIKRKRPQSCDACRTRKIKCVRLQIEGLENSKDQRCVQCRAIDAQCRFDYIPKRPGPQSSIAKTMKREAEKAAAAAAAKKAGAAGADPSAAAKQEPADVAMEGMTARREGSSSSAAPSAPADEASAIAGPSRLPAGGSANAPGFGMPPTSGSELRPGLIVPGQSWDFMSGAAPGALPSWSAAADATMAFDGYTTPATSAFFVSSHEGPSSGAASPRPHKRARHLGKVFAAPIERPRCLEDVAPRQTFLTVIALYYQNLWPIMPIVHRPTFSFDLVNRRDAEDETFLAFVLSLTAYTLVQAPRSVIPAPWSFYRKLHRICHLTSRRMQPRTYDPPRLLHITTLYCDHIYLSSVGSQPAANAVLGEAIRVSFTLGINDMRRWVPTDGTEGPDLIERELRARVYFLLYGSDKTLAILQDAQPIGLRDDDSWVALPTACKEDLLTAHALLPQTNPERGPPLLSGFVAVSKLYLVLSEHIESLRADRRRPPQSWQATQERLAHIQRLSAKVKALQAEWPDVLKSSSAPLSQQMQMQRNGSRSDELPHFPPPEQPRVAALSSVPIGLPFSPWPTNTFDERGLPNPDITSQPSSGQGSPRMGHAPAPLALLPEDAWPCELPAGPAHHGIRLGPAPSAAQLSLATSQVEAFRPTPAEEPEAPESLSLWATMRANILITVCMIRFVSSERVEFLDSLQAQFSGVKQQSSSADDWQAASRDMLGAFHGIPLESLAANGQSMIAKLLYLVSSLLNRSSSGSHAYDYLSNFLETLSRLTSDREKGNEGSDASGSDDEYSEY</sequence>
<feature type="region of interest" description="Disordered" evidence="3">
    <location>
        <begin position="634"/>
        <end position="668"/>
    </location>
</feature>
<dbReference type="SUPFAM" id="SSF57701">
    <property type="entry name" value="Zn2/Cys6 DNA-binding domain"/>
    <property type="match status" value="1"/>
</dbReference>
<dbReference type="PANTHER" id="PTHR31668">
    <property type="entry name" value="GLUCOSE TRANSPORT TRANSCRIPTION REGULATOR RGT1-RELATED-RELATED"/>
    <property type="match status" value="1"/>
</dbReference>
<feature type="region of interest" description="Disordered" evidence="3">
    <location>
        <begin position="150"/>
        <end position="226"/>
    </location>
</feature>
<dbReference type="AlphaFoldDB" id="A0A316Z129"/>
<dbReference type="InterPro" id="IPR050797">
    <property type="entry name" value="Carb_Metab_Trans_Reg"/>
</dbReference>
<evidence type="ECO:0000259" key="4">
    <source>
        <dbReference type="PROSITE" id="PS50048"/>
    </source>
</evidence>
<proteinExistence type="predicted"/>
<feature type="compositionally biased region" description="Low complexity" evidence="3">
    <location>
        <begin position="179"/>
        <end position="197"/>
    </location>
</feature>
<dbReference type="PROSITE" id="PS50048">
    <property type="entry name" value="ZN2_CY6_FUNGAL_2"/>
    <property type="match status" value="1"/>
</dbReference>
<dbReference type="SMART" id="SM00066">
    <property type="entry name" value="GAL4"/>
    <property type="match status" value="1"/>
</dbReference>